<evidence type="ECO:0000313" key="2">
    <source>
        <dbReference type="EMBL" id="GGM23248.1"/>
    </source>
</evidence>
<sequence>MSIGFFPYRGTCTEHGVVVLDTARAPGAARAASASSPARSRNLVDHSVPSAVHWVGSAAGGALMLFHTGHRTTTRRRVGRMPARPATGEAAHSMNPRYPQRSGVGVDDSTGNVARCRT</sequence>
<evidence type="ECO:0000256" key="1">
    <source>
        <dbReference type="SAM" id="MobiDB-lite"/>
    </source>
</evidence>
<protein>
    <submittedName>
        <fullName evidence="2">Uncharacterized protein</fullName>
    </submittedName>
</protein>
<organism evidence="2 3">
    <name type="scientific">Dactylosporangium sucinum</name>
    <dbReference type="NCBI Taxonomy" id="1424081"/>
    <lineage>
        <taxon>Bacteria</taxon>
        <taxon>Bacillati</taxon>
        <taxon>Actinomycetota</taxon>
        <taxon>Actinomycetes</taxon>
        <taxon>Micromonosporales</taxon>
        <taxon>Micromonosporaceae</taxon>
        <taxon>Dactylosporangium</taxon>
    </lineage>
</organism>
<feature type="region of interest" description="Disordered" evidence="1">
    <location>
        <begin position="71"/>
        <end position="118"/>
    </location>
</feature>
<dbReference type="Proteomes" id="UP000642070">
    <property type="component" value="Unassembled WGS sequence"/>
</dbReference>
<keyword evidence="3" id="KW-1185">Reference proteome</keyword>
<accession>A0A917TI43</accession>
<reference evidence="2" key="2">
    <citation type="submission" date="2020-09" db="EMBL/GenBank/DDBJ databases">
        <authorList>
            <person name="Sun Q."/>
            <person name="Ohkuma M."/>
        </authorList>
    </citation>
    <scope>NUCLEOTIDE SEQUENCE</scope>
    <source>
        <strain evidence="2">JCM 19831</strain>
    </source>
</reference>
<reference evidence="2" key="1">
    <citation type="journal article" date="2014" name="Int. J. Syst. Evol. Microbiol.">
        <title>Complete genome sequence of Corynebacterium casei LMG S-19264T (=DSM 44701T), isolated from a smear-ripened cheese.</title>
        <authorList>
            <consortium name="US DOE Joint Genome Institute (JGI-PGF)"/>
            <person name="Walter F."/>
            <person name="Albersmeier A."/>
            <person name="Kalinowski J."/>
            <person name="Ruckert C."/>
        </authorList>
    </citation>
    <scope>NUCLEOTIDE SEQUENCE</scope>
    <source>
        <strain evidence="2">JCM 19831</strain>
    </source>
</reference>
<gene>
    <name evidence="2" type="ORF">GCM10007977_025570</name>
</gene>
<name>A0A917TI43_9ACTN</name>
<comment type="caution">
    <text evidence="2">The sequence shown here is derived from an EMBL/GenBank/DDBJ whole genome shotgun (WGS) entry which is preliminary data.</text>
</comment>
<dbReference type="EMBL" id="BMPI01000010">
    <property type="protein sequence ID" value="GGM23248.1"/>
    <property type="molecule type" value="Genomic_DNA"/>
</dbReference>
<proteinExistence type="predicted"/>
<dbReference type="AlphaFoldDB" id="A0A917TI43"/>
<evidence type="ECO:0000313" key="3">
    <source>
        <dbReference type="Proteomes" id="UP000642070"/>
    </source>
</evidence>